<evidence type="ECO:0008006" key="3">
    <source>
        <dbReference type="Google" id="ProtNLM"/>
    </source>
</evidence>
<dbReference type="SUPFAM" id="SSF88659">
    <property type="entry name" value="Sigma3 and sigma4 domains of RNA polymerase sigma factors"/>
    <property type="match status" value="1"/>
</dbReference>
<name>A0A318RT33_WILLI</name>
<comment type="caution">
    <text evidence="1">The sequence shown here is derived from an EMBL/GenBank/DDBJ whole genome shotgun (WGS) entry which is preliminary data.</text>
</comment>
<evidence type="ECO:0000313" key="2">
    <source>
        <dbReference type="Proteomes" id="UP000247591"/>
    </source>
</evidence>
<dbReference type="EMBL" id="QJSP01000002">
    <property type="protein sequence ID" value="PYE20122.1"/>
    <property type="molecule type" value="Genomic_DNA"/>
</dbReference>
<dbReference type="AlphaFoldDB" id="A0A318RT33"/>
<protein>
    <recommendedName>
        <fullName evidence="3">Homeodomain-like domain-containing protein</fullName>
    </recommendedName>
</protein>
<evidence type="ECO:0000313" key="1">
    <source>
        <dbReference type="EMBL" id="PYE20122.1"/>
    </source>
</evidence>
<keyword evidence="2" id="KW-1185">Reference proteome</keyword>
<accession>A0A318RT33</accession>
<gene>
    <name evidence="1" type="ORF">DFR67_102260</name>
</gene>
<proteinExistence type="predicted"/>
<organism evidence="1 2">
    <name type="scientific">Williamsia limnetica</name>
    <dbReference type="NCBI Taxonomy" id="882452"/>
    <lineage>
        <taxon>Bacteria</taxon>
        <taxon>Bacillati</taxon>
        <taxon>Actinomycetota</taxon>
        <taxon>Actinomycetes</taxon>
        <taxon>Mycobacteriales</taxon>
        <taxon>Nocardiaceae</taxon>
        <taxon>Williamsia</taxon>
    </lineage>
</organism>
<reference evidence="1 2" key="1">
    <citation type="submission" date="2018-06" db="EMBL/GenBank/DDBJ databases">
        <title>Genomic Encyclopedia of Type Strains, Phase IV (KMG-IV): sequencing the most valuable type-strain genomes for metagenomic binning, comparative biology and taxonomic classification.</title>
        <authorList>
            <person name="Goeker M."/>
        </authorList>
    </citation>
    <scope>NUCLEOTIDE SEQUENCE [LARGE SCALE GENOMIC DNA]</scope>
    <source>
        <strain evidence="1 2">DSM 45521</strain>
    </source>
</reference>
<dbReference type="InterPro" id="IPR013324">
    <property type="entry name" value="RNA_pol_sigma_r3/r4-like"/>
</dbReference>
<sequence length="74" mass="8219">MTIVQDEQNDITTAVADRDPAKGLAAVRALRTLADRLEDVQVANARQQGWSWQAIADILQVSRQAVHQKHSRGE</sequence>
<dbReference type="Proteomes" id="UP000247591">
    <property type="component" value="Unassembled WGS sequence"/>
</dbReference>